<dbReference type="Pfam" id="PF21032">
    <property type="entry name" value="PROPPIN"/>
    <property type="match status" value="1"/>
</dbReference>
<dbReference type="Gene3D" id="2.130.10.10">
    <property type="entry name" value="YVTN repeat-like/Quinoprotein amine dehydrogenase"/>
    <property type="match status" value="2"/>
</dbReference>
<keyword evidence="8" id="KW-1185">Reference proteome</keyword>
<dbReference type="InterPro" id="IPR015943">
    <property type="entry name" value="WD40/YVTN_repeat-like_dom_sf"/>
</dbReference>
<evidence type="ECO:0000313" key="7">
    <source>
        <dbReference type="EMBL" id="KEQ65505.1"/>
    </source>
</evidence>
<dbReference type="AlphaFoldDB" id="A0A074VXG0"/>
<sequence>MDTRRPIRDTAEPKVLSVAFNNDCTRFACGLDDGLRVFRAKDCIRTIKQAPRPGHGIAIAEVLDDRYTALVGGGRLPNSSPNKLEFWDLVEKKKLKELNFGEPIIAVRVTAKHCVVVLLDRTISLAYTKDSETGTINLGTVKALYRTAKNPYGLCCIRGDTLALPGETPGQVQVLTLTSKDKKVFKAHEQALRQMAISRDGAIIATASSQGTIIRIFSTTDPTKSTELRRGLESASIWGLAFSPSSYFLASTSDKGTLHIWDLRAPRAPEERIRQPSDQRKRNSGSRVHHDYDTISHASGSSSPLPGAVATATGGYMLPPPDLRHAPPATAPSLGSMLSGLAKGTRSSTSIEFTIGSDPTNWQGQPRYTSTTLPNGQTAKLKVDNVAVPGRPDGKPPKGVVAWDPEGGDRRLWVVEGGADARWEVFELADDLSTGGVKIGSTGFRNYLTRQFPEKS</sequence>
<evidence type="ECO:0000256" key="3">
    <source>
        <dbReference type="ARBA" id="ARBA00022737"/>
    </source>
</evidence>
<dbReference type="SUPFAM" id="SSF50978">
    <property type="entry name" value="WD40 repeat-like"/>
    <property type="match status" value="1"/>
</dbReference>
<dbReference type="SMART" id="SM00320">
    <property type="entry name" value="WD40"/>
    <property type="match status" value="3"/>
</dbReference>
<dbReference type="EMBL" id="KL584827">
    <property type="protein sequence ID" value="KEQ65505.1"/>
    <property type="molecule type" value="Genomic_DNA"/>
</dbReference>
<accession>A0A074VXG0</accession>
<feature type="region of interest" description="Disordered" evidence="6">
    <location>
        <begin position="269"/>
        <end position="326"/>
    </location>
</feature>
<organism evidence="7 8">
    <name type="scientific">Aureobasidium melanogenum (strain CBS 110374)</name>
    <name type="common">Aureobasidium pullulans var. melanogenum</name>
    <dbReference type="NCBI Taxonomy" id="1043003"/>
    <lineage>
        <taxon>Eukaryota</taxon>
        <taxon>Fungi</taxon>
        <taxon>Dikarya</taxon>
        <taxon>Ascomycota</taxon>
        <taxon>Pezizomycotina</taxon>
        <taxon>Dothideomycetes</taxon>
        <taxon>Dothideomycetidae</taxon>
        <taxon>Dothideales</taxon>
        <taxon>Saccotheciaceae</taxon>
        <taxon>Aureobasidium</taxon>
    </lineage>
</organism>
<dbReference type="STRING" id="1043003.A0A074VXG0"/>
<dbReference type="GeneID" id="63919398"/>
<name>A0A074VXG0_AURM1</name>
<reference evidence="7 8" key="1">
    <citation type="journal article" date="2014" name="BMC Genomics">
        <title>Genome sequencing of four Aureobasidium pullulans varieties: biotechnological potential, stress tolerance, and description of new species.</title>
        <authorList>
            <person name="Gostin Ar C."/>
            <person name="Ohm R.A."/>
            <person name="Kogej T."/>
            <person name="Sonjak S."/>
            <person name="Turk M."/>
            <person name="Zajc J."/>
            <person name="Zalar P."/>
            <person name="Grube M."/>
            <person name="Sun H."/>
            <person name="Han J."/>
            <person name="Sharma A."/>
            <person name="Chiniquy J."/>
            <person name="Ngan C.Y."/>
            <person name="Lipzen A."/>
            <person name="Barry K."/>
            <person name="Grigoriev I.V."/>
            <person name="Gunde-Cimerman N."/>
        </authorList>
    </citation>
    <scope>NUCLEOTIDE SEQUENCE [LARGE SCALE GENOMIC DNA]</scope>
    <source>
        <strain evidence="7 8">CBS 110374</strain>
    </source>
</reference>
<protein>
    <submittedName>
        <fullName evidence="7">WD40 repeat-like protein</fullName>
    </submittedName>
</protein>
<comment type="similarity">
    <text evidence="4">Belongs to the WD repeat PROPPIN family.</text>
</comment>
<dbReference type="Proteomes" id="UP000030672">
    <property type="component" value="Unassembled WGS sequence"/>
</dbReference>
<comment type="subcellular location">
    <subcellularLocation>
        <location evidence="1">Vacuole membrane</location>
        <topology evidence="1">Peripheral membrane protein</topology>
    </subcellularLocation>
</comment>
<evidence type="ECO:0000256" key="6">
    <source>
        <dbReference type="SAM" id="MobiDB-lite"/>
    </source>
</evidence>
<dbReference type="InterPro" id="IPR001680">
    <property type="entry name" value="WD40_rpt"/>
</dbReference>
<dbReference type="InterPro" id="IPR048720">
    <property type="entry name" value="PROPPIN"/>
</dbReference>
<evidence type="ECO:0000256" key="1">
    <source>
        <dbReference type="ARBA" id="ARBA00004148"/>
    </source>
</evidence>
<proteinExistence type="inferred from homology"/>
<dbReference type="RefSeq" id="XP_040882528.1">
    <property type="nucleotide sequence ID" value="XM_041026025.1"/>
</dbReference>
<evidence type="ECO:0000256" key="5">
    <source>
        <dbReference type="PROSITE-ProRule" id="PRU00221"/>
    </source>
</evidence>
<keyword evidence="2 5" id="KW-0853">WD repeat</keyword>
<dbReference type="HOGENOM" id="CLU_025895_0_0_1"/>
<feature type="compositionally biased region" description="Basic and acidic residues" evidence="6">
    <location>
        <begin position="269"/>
        <end position="281"/>
    </location>
</feature>
<keyword evidence="3" id="KW-0677">Repeat</keyword>
<dbReference type="GO" id="GO:0005774">
    <property type="term" value="C:vacuolar membrane"/>
    <property type="evidence" value="ECO:0007669"/>
    <property type="project" value="UniProtKB-SubCell"/>
</dbReference>
<evidence type="ECO:0000256" key="4">
    <source>
        <dbReference type="ARBA" id="ARBA00025740"/>
    </source>
</evidence>
<evidence type="ECO:0000256" key="2">
    <source>
        <dbReference type="ARBA" id="ARBA00022574"/>
    </source>
</evidence>
<feature type="repeat" description="WD" evidence="5">
    <location>
        <begin position="230"/>
        <end position="271"/>
    </location>
</feature>
<evidence type="ECO:0000313" key="8">
    <source>
        <dbReference type="Proteomes" id="UP000030672"/>
    </source>
</evidence>
<dbReference type="PANTHER" id="PTHR11227">
    <property type="entry name" value="WD-REPEAT PROTEIN INTERACTING WITH PHOSPHOINOSIDES WIPI -RELATED"/>
    <property type="match status" value="1"/>
</dbReference>
<dbReference type="InterPro" id="IPR036322">
    <property type="entry name" value="WD40_repeat_dom_sf"/>
</dbReference>
<gene>
    <name evidence="7" type="ORF">M437DRAFT_73420</name>
</gene>
<dbReference type="PROSITE" id="PS50082">
    <property type="entry name" value="WD_REPEATS_2"/>
    <property type="match status" value="1"/>
</dbReference>